<reference evidence="2" key="1">
    <citation type="submission" date="2023-06" db="EMBL/GenBank/DDBJ databases">
        <authorList>
            <consortium name="Lawrence Berkeley National Laboratory"/>
            <person name="Ahrendt S."/>
            <person name="Sahu N."/>
            <person name="Indic B."/>
            <person name="Wong-Bajracharya J."/>
            <person name="Merenyi Z."/>
            <person name="Ke H.-M."/>
            <person name="Monk M."/>
            <person name="Kocsube S."/>
            <person name="Drula E."/>
            <person name="Lipzen A."/>
            <person name="Balint B."/>
            <person name="Henrissat B."/>
            <person name="Andreopoulos B."/>
            <person name="Martin F.M."/>
            <person name="Harder C.B."/>
            <person name="Rigling D."/>
            <person name="Ford K.L."/>
            <person name="Foster G.D."/>
            <person name="Pangilinan J."/>
            <person name="Papanicolaou A."/>
            <person name="Barry K."/>
            <person name="LaButti K."/>
            <person name="Viragh M."/>
            <person name="Koriabine M."/>
            <person name="Yan M."/>
            <person name="Riley R."/>
            <person name="Champramary S."/>
            <person name="Plett K.L."/>
            <person name="Tsai I.J."/>
            <person name="Slot J."/>
            <person name="Sipos G."/>
            <person name="Plett J."/>
            <person name="Nagy L.G."/>
            <person name="Grigoriev I.V."/>
        </authorList>
    </citation>
    <scope>NUCLEOTIDE SEQUENCE</scope>
    <source>
        <strain evidence="2">HWK02</strain>
    </source>
</reference>
<organism evidence="2 3">
    <name type="scientific">Armillaria luteobubalina</name>
    <dbReference type="NCBI Taxonomy" id="153913"/>
    <lineage>
        <taxon>Eukaryota</taxon>
        <taxon>Fungi</taxon>
        <taxon>Dikarya</taxon>
        <taxon>Basidiomycota</taxon>
        <taxon>Agaricomycotina</taxon>
        <taxon>Agaricomycetes</taxon>
        <taxon>Agaricomycetidae</taxon>
        <taxon>Agaricales</taxon>
        <taxon>Marasmiineae</taxon>
        <taxon>Physalacriaceae</taxon>
        <taxon>Armillaria</taxon>
    </lineage>
</organism>
<gene>
    <name evidence="2" type="ORF">EDD18DRAFT_1359699</name>
</gene>
<protein>
    <submittedName>
        <fullName evidence="2">Uncharacterized protein</fullName>
    </submittedName>
</protein>
<evidence type="ECO:0000256" key="1">
    <source>
        <dbReference type="SAM" id="MobiDB-lite"/>
    </source>
</evidence>
<dbReference type="Proteomes" id="UP001175228">
    <property type="component" value="Unassembled WGS sequence"/>
</dbReference>
<proteinExistence type="predicted"/>
<evidence type="ECO:0000313" key="2">
    <source>
        <dbReference type="EMBL" id="KAK0488242.1"/>
    </source>
</evidence>
<sequence length="855" mass="93316">MASHHLSNGGRPARSGKTNRINGPVPDTITGHFSQKFLVLIIPVHESMLTDINNPYSPHTRPRPCLYPTIFPQNIATLRQYNLALHITFSAADLGCTSLIQQLYEPVAALLNYRTPILLLETKYRLNGKLGDNQVHNCFAYHVLHDLQSPLHPNDSGSDRPDCHIDCPSAAAAETQENPPVIVDPSIPESSSSSTSSLLFSLSSLSLSIPDSTVSASSSVATWDAEYAASYHAQQLTPTGLALSLPPSPVIASSSSLMPSAAPSNILFVPSTSPPSPFTALVPVTPSPSTSLLEIPSTLPSTTPTTSYFPHRQLEPFPMPPPSPSLRASTITSAMTTATRRQSQHLSAAVSRNHHRDTSTDDPASVVDAYKWLEAIQDLVEKDDNGTGADIVALHISAVTEKAAAKALIACILHYHKDLPDFPPAPEDSDIHKFHYKHLLTGRHVWAIGHTGHDNQGTRYTAAIGSGPEKEVIGLAIEMLTAKTQFWRQVDPLNGLVSWAVRRSSSSTRLLEAKLMGTLAAVHLLWLKTTTFPISPSLYLAMIIDSDNKILNKDTLSALNPHLSSQIHQWPSYISLTPSHFMPTSALGQLFSSYISWASVTEFIHCSEEEWQDVTSQFYYSLLFQSMPDMLSSAELKALRVGFNMDVIANKTFLSMFSDANVVPILSGLSASQIHTPDELIDHIVCTGDDSIPPDQITKFQTLIAQYLRGKGHPSSLIQVDAEGNDSGLIPAQWGQHDDRLLYRTEQCLRMMTGSVLRPALDLSGSWTLSFNLVNSLPAHVISLDSDDNPTSRVQHTNFAFHVCSSSVDIVKSACLEELLEADMPSDVNVPTPFDEYIHRVLTEFEGAGSNYNAL</sequence>
<accession>A0AA39PPR9</accession>
<feature type="region of interest" description="Disordered" evidence="1">
    <location>
        <begin position="335"/>
        <end position="363"/>
    </location>
</feature>
<dbReference type="AlphaFoldDB" id="A0AA39PPR9"/>
<comment type="caution">
    <text evidence="2">The sequence shown here is derived from an EMBL/GenBank/DDBJ whole genome shotgun (WGS) entry which is preliminary data.</text>
</comment>
<dbReference type="EMBL" id="JAUEPU010000040">
    <property type="protein sequence ID" value="KAK0488242.1"/>
    <property type="molecule type" value="Genomic_DNA"/>
</dbReference>
<keyword evidence="3" id="KW-1185">Reference proteome</keyword>
<evidence type="ECO:0000313" key="3">
    <source>
        <dbReference type="Proteomes" id="UP001175228"/>
    </source>
</evidence>
<name>A0AA39PPR9_9AGAR</name>
<feature type="region of interest" description="Disordered" evidence="1">
    <location>
        <begin position="1"/>
        <end position="24"/>
    </location>
</feature>